<gene>
    <name evidence="1" type="ORF">Vadar_001747</name>
</gene>
<reference evidence="1 2" key="1">
    <citation type="journal article" date="2021" name="Hortic Res">
        <title>High-quality reference genome and annotation aids understanding of berry development for evergreen blueberry (Vaccinium darrowii).</title>
        <authorList>
            <person name="Yu J."/>
            <person name="Hulse-Kemp A.M."/>
            <person name="Babiker E."/>
            <person name="Staton M."/>
        </authorList>
    </citation>
    <scope>NUCLEOTIDE SEQUENCE [LARGE SCALE GENOMIC DNA]</scope>
    <source>
        <strain evidence="2">cv. NJ 8807/NJ 8810</strain>
        <tissue evidence="1">Young leaf</tissue>
    </source>
</reference>
<proteinExistence type="predicted"/>
<protein>
    <submittedName>
        <fullName evidence="1">Uncharacterized protein</fullName>
    </submittedName>
</protein>
<sequence>MAKSESSGDTSRPWQSYHTAYTNAKAGMEGVDKEKVQKIVYEMSKGSKYFENEERKEAFIKQKIENMRAQFAKLTAAEISHYQKVADKRILELEATRDLTRIWLHVDMDAFYAAVETLSNPLLKGKPMAVGGMSMISTANYEARRFGVRAAMPGFIARRLCPELIFVPTDFKKYTYYSDLTRKVFQKYDPNFIAASLDEAYLDITTACLERGMTGGEIGEELRKSVYEETGLTCSAGLAPNRLLAKVCSDINKPNGQFVLPNDRTAVMTFISSLPIRKIGGIGKVTEHLLRDVIGITTCEEMLQKSGFLCALFSRSSADFFLCVGLGLGGTNTPQVKLRKSISNERTFPATDDEAFLFQKLVDLAEMLSTDMKKESLCGRTLTLKLKTASFEVRTRAVTLQNYICSNEDILKNASKLLKAELPISLRLIGLRMSQFNEDKDGNPSDPTQKTLSNFIIFGDATGRNMDDQTSFCSDFSDDHFTTERRTVSVDNHEIHQNDLRDPLESNGIPSANNSNDVLRYYENELEKNHGSLDNKSEAEFDGSSLDNLKKRTNLLDSEAVSSSNQNEQCFWVDDYKCLLCGVELPPTFVEERQEHADFHLAEKLQKEESDSNPRSPIPKQRIIQKDHMKSQTRHKKKHKSSHGDGKHLPIDTFFVKSNQNF</sequence>
<accession>A0ACB7ZHV1</accession>
<evidence type="ECO:0000313" key="2">
    <source>
        <dbReference type="Proteomes" id="UP000828048"/>
    </source>
</evidence>
<keyword evidence="2" id="KW-1185">Reference proteome</keyword>
<name>A0ACB7ZHV1_9ERIC</name>
<evidence type="ECO:0000313" key="1">
    <source>
        <dbReference type="EMBL" id="KAH7865061.1"/>
    </source>
</evidence>
<dbReference type="EMBL" id="CM037159">
    <property type="protein sequence ID" value="KAH7865061.1"/>
    <property type="molecule type" value="Genomic_DNA"/>
</dbReference>
<comment type="caution">
    <text evidence="1">The sequence shown here is derived from an EMBL/GenBank/DDBJ whole genome shotgun (WGS) entry which is preliminary data.</text>
</comment>
<dbReference type="Proteomes" id="UP000828048">
    <property type="component" value="Chromosome 9"/>
</dbReference>
<organism evidence="1 2">
    <name type="scientific">Vaccinium darrowii</name>
    <dbReference type="NCBI Taxonomy" id="229202"/>
    <lineage>
        <taxon>Eukaryota</taxon>
        <taxon>Viridiplantae</taxon>
        <taxon>Streptophyta</taxon>
        <taxon>Embryophyta</taxon>
        <taxon>Tracheophyta</taxon>
        <taxon>Spermatophyta</taxon>
        <taxon>Magnoliopsida</taxon>
        <taxon>eudicotyledons</taxon>
        <taxon>Gunneridae</taxon>
        <taxon>Pentapetalae</taxon>
        <taxon>asterids</taxon>
        <taxon>Ericales</taxon>
        <taxon>Ericaceae</taxon>
        <taxon>Vaccinioideae</taxon>
        <taxon>Vaccinieae</taxon>
        <taxon>Vaccinium</taxon>
    </lineage>
</organism>